<accession>A0A0G4FJ71</accession>
<dbReference type="VEuPathDB" id="CryptoDB:Cvel_17327"/>
<evidence type="ECO:0000313" key="2">
    <source>
        <dbReference type="EMBL" id="CEM13825.1"/>
    </source>
</evidence>
<dbReference type="PhylomeDB" id="A0A0G4FJ71"/>
<protein>
    <submittedName>
        <fullName evidence="2">Uncharacterized protein</fullName>
    </submittedName>
</protein>
<proteinExistence type="predicted"/>
<dbReference type="AlphaFoldDB" id="A0A0G4FJ71"/>
<feature type="compositionally biased region" description="Basic and acidic residues" evidence="1">
    <location>
        <begin position="227"/>
        <end position="238"/>
    </location>
</feature>
<reference evidence="2" key="1">
    <citation type="submission" date="2014-11" db="EMBL/GenBank/DDBJ databases">
        <authorList>
            <person name="Otto D Thomas"/>
            <person name="Naeem Raeece"/>
        </authorList>
    </citation>
    <scope>NUCLEOTIDE SEQUENCE</scope>
</reference>
<sequence length="260" mass="28402">MDLLWRDVTLEITHSTHGHFFDAYVRQLMLQEGGSTFLSRKAVGAGGDRAKRELELPHYNSLRFVTDVPAAVKACRTGNVVYHSVDQSFPLVDFMFKHGGMLYVVNATVAAEHDAKPNAIEQFVKSLDLKARRFVKLKLLFAVPMKRFKNFVTKPVEPSTTQCEVHIIGVVNPKEERGVKRSLPESDTSPAMNKRLRSKGSESGPAASGNSSSSRVGGAAGLQAQKRGAEGGSKEGRKGGKKPKEKPADSKASNKQVLLQ</sequence>
<feature type="compositionally biased region" description="Low complexity" evidence="1">
    <location>
        <begin position="201"/>
        <end position="217"/>
    </location>
</feature>
<name>A0A0G4FJ71_9ALVE</name>
<feature type="compositionally biased region" description="Polar residues" evidence="1">
    <location>
        <begin position="251"/>
        <end position="260"/>
    </location>
</feature>
<organism evidence="2">
    <name type="scientific">Chromera velia CCMP2878</name>
    <dbReference type="NCBI Taxonomy" id="1169474"/>
    <lineage>
        <taxon>Eukaryota</taxon>
        <taxon>Sar</taxon>
        <taxon>Alveolata</taxon>
        <taxon>Colpodellida</taxon>
        <taxon>Chromeraceae</taxon>
        <taxon>Chromera</taxon>
    </lineage>
</organism>
<feature type="region of interest" description="Disordered" evidence="1">
    <location>
        <begin position="176"/>
        <end position="260"/>
    </location>
</feature>
<dbReference type="EMBL" id="CDMZ01000414">
    <property type="protein sequence ID" value="CEM13825.1"/>
    <property type="molecule type" value="Genomic_DNA"/>
</dbReference>
<evidence type="ECO:0000256" key="1">
    <source>
        <dbReference type="SAM" id="MobiDB-lite"/>
    </source>
</evidence>
<gene>
    <name evidence="2" type="ORF">Cvel_17327</name>
</gene>